<evidence type="ECO:0000313" key="4">
    <source>
        <dbReference type="Proteomes" id="UP000031843"/>
    </source>
</evidence>
<gene>
    <name evidence="3" type="ORF">RR42_s2539</name>
</gene>
<evidence type="ECO:0000256" key="1">
    <source>
        <dbReference type="SAM" id="SignalP"/>
    </source>
</evidence>
<dbReference type="OrthoDB" id="9808398at2"/>
<dbReference type="EC" id="3.1.1.5" evidence="3"/>
<dbReference type="Proteomes" id="UP000031843">
    <property type="component" value="Chromosome secondary"/>
</dbReference>
<dbReference type="GO" id="GO:0004622">
    <property type="term" value="F:phosphatidylcholine lysophospholipase activity"/>
    <property type="evidence" value="ECO:0007669"/>
    <property type="project" value="UniProtKB-EC"/>
</dbReference>
<organism evidence="3 4">
    <name type="scientific">Cupriavidus basilensis</name>
    <dbReference type="NCBI Taxonomy" id="68895"/>
    <lineage>
        <taxon>Bacteria</taxon>
        <taxon>Pseudomonadati</taxon>
        <taxon>Pseudomonadota</taxon>
        <taxon>Betaproteobacteria</taxon>
        <taxon>Burkholderiales</taxon>
        <taxon>Burkholderiaceae</taxon>
        <taxon>Cupriavidus</taxon>
    </lineage>
</organism>
<keyword evidence="3" id="KW-0378">Hydrolase</keyword>
<evidence type="ECO:0000259" key="2">
    <source>
        <dbReference type="Pfam" id="PF12146"/>
    </source>
</evidence>
<feature type="signal peptide" evidence="1">
    <location>
        <begin position="1"/>
        <end position="22"/>
    </location>
</feature>
<dbReference type="InterPro" id="IPR050228">
    <property type="entry name" value="Carboxylesterase_BioH"/>
</dbReference>
<dbReference type="STRING" id="68895.RR42_s2539"/>
<dbReference type="PANTHER" id="PTHR43194">
    <property type="entry name" value="HYDROLASE ALPHA/BETA FOLD FAMILY"/>
    <property type="match status" value="1"/>
</dbReference>
<feature type="domain" description="Serine aminopeptidase S33" evidence="2">
    <location>
        <begin position="78"/>
        <end position="307"/>
    </location>
</feature>
<dbReference type="InterPro" id="IPR029058">
    <property type="entry name" value="AB_hydrolase_fold"/>
</dbReference>
<dbReference type="KEGG" id="cbw:RR42_s2539"/>
<dbReference type="EMBL" id="CP010537">
    <property type="protein sequence ID" value="AJG24121.1"/>
    <property type="molecule type" value="Genomic_DNA"/>
</dbReference>
<accession>A0A0C4YU43</accession>
<reference evidence="3 4" key="1">
    <citation type="journal article" date="2015" name="Genome Announc.">
        <title>Complete Genome Sequence of Cupriavidus basilensis 4G11, Isolated from the Oak Ridge Field Research Center Site.</title>
        <authorList>
            <person name="Ray J."/>
            <person name="Waters R.J."/>
            <person name="Skerker J.M."/>
            <person name="Kuehl J.V."/>
            <person name="Price M.N."/>
            <person name="Huang J."/>
            <person name="Chakraborty R."/>
            <person name="Arkin A.P."/>
            <person name="Deutschbauer A."/>
        </authorList>
    </citation>
    <scope>NUCLEOTIDE SEQUENCE [LARGE SCALE GENOMIC DNA]</scope>
    <source>
        <strain evidence="3">4G11</strain>
    </source>
</reference>
<dbReference type="SUPFAM" id="SSF53474">
    <property type="entry name" value="alpha/beta-Hydrolases"/>
    <property type="match status" value="1"/>
</dbReference>
<dbReference type="Pfam" id="PF12146">
    <property type="entry name" value="Hydrolase_4"/>
    <property type="match status" value="1"/>
</dbReference>
<evidence type="ECO:0000313" key="3">
    <source>
        <dbReference type="EMBL" id="AJG24121.1"/>
    </source>
</evidence>
<dbReference type="InterPro" id="IPR022742">
    <property type="entry name" value="Hydrolase_4"/>
</dbReference>
<dbReference type="RefSeq" id="WP_052495131.1">
    <property type="nucleotide sequence ID" value="NZ_CP010537.1"/>
</dbReference>
<keyword evidence="1" id="KW-0732">Signal</keyword>
<dbReference type="Gene3D" id="3.40.50.1820">
    <property type="entry name" value="alpha/beta hydrolase"/>
    <property type="match status" value="1"/>
</dbReference>
<sequence length="330" mass="34791">MKLRTATLAVSAILSVVLVALAAALAAGGPTRPKPMLSLSDPFKDVDFSALAAPAHYAARDGAQLTYRRYPPAGGLPSRGSVILVHGSSANSQSMHPLAQRFAHAGFTAYALDMRGHGASGPRGDIAYIGQLDDDLEDFVSTVQPAGPKTLVGFSSGGGFALRVAGGARQALFDNYLFMAPYTNRRAPTFRPDAGGWVSVGVPRVIALTLLNRIGITAFNHLPVLAFAINDAPRAELTPSYSYALATNFQPYEDYQRNIREIHKPAAVLAGQDDEVFVAARFAQVFTDAGRPDIPVTLVPGTGHIMLTVSPAARAAAVQAVERLDGLAGR</sequence>
<name>A0A0C4YU43_9BURK</name>
<dbReference type="PANTHER" id="PTHR43194:SF2">
    <property type="entry name" value="PEROXISOMAL MEMBRANE PROTEIN LPX1"/>
    <property type="match status" value="1"/>
</dbReference>
<protein>
    <submittedName>
        <fullName evidence="3">Lysophospholipase</fullName>
        <ecNumber evidence="3">3.1.1.5</ecNumber>
    </submittedName>
</protein>
<keyword evidence="4" id="KW-1185">Reference proteome</keyword>
<dbReference type="AlphaFoldDB" id="A0A0C4YU43"/>
<proteinExistence type="predicted"/>
<feature type="chain" id="PRO_5002181948" evidence="1">
    <location>
        <begin position="23"/>
        <end position="330"/>
    </location>
</feature>